<evidence type="ECO:0000313" key="2">
    <source>
        <dbReference type="Proteomes" id="UP000018482"/>
    </source>
</evidence>
<sequence length="33" mass="3686">MKLTKIGSKLSYAEGVKEDLAYGTSIFDFVPYN</sequence>
<dbReference type="EMBL" id="ANQC01000019">
    <property type="protein sequence ID" value="ESV53899.1"/>
    <property type="molecule type" value="Genomic_DNA"/>
</dbReference>
<dbReference type="Proteomes" id="UP000018482">
    <property type="component" value="Unassembled WGS sequence"/>
</dbReference>
<dbReference type="AlphaFoldDB" id="V6Z2T3"/>
<organism evidence="1 2">
    <name type="scientific">Streptococcus agalactiae LMG 14747</name>
    <dbReference type="NCBI Taxonomy" id="1154860"/>
    <lineage>
        <taxon>Bacteria</taxon>
        <taxon>Bacillati</taxon>
        <taxon>Bacillota</taxon>
        <taxon>Bacilli</taxon>
        <taxon>Lactobacillales</taxon>
        <taxon>Streptococcaceae</taxon>
        <taxon>Streptococcus</taxon>
    </lineage>
</organism>
<accession>V6Z2T3</accession>
<reference evidence="1 2" key="1">
    <citation type="submission" date="2013-05" db="EMBL/GenBank/DDBJ databases">
        <authorList>
            <person name="Richards V.P."/>
            <person name="Durkin S.A.S."/>
            <person name="Kim M."/>
            <person name="Pavinski Bitar P.D."/>
            <person name="Stanhope M.J."/>
            <person name="Town C.D."/>
            <person name="Venter J.C."/>
        </authorList>
    </citation>
    <scope>NUCLEOTIDE SEQUENCE [LARGE SCALE GENOMIC DNA]</scope>
    <source>
        <strain evidence="1 2">LMG 14747</strain>
    </source>
</reference>
<proteinExistence type="predicted"/>
<name>V6Z2T3_STRAG</name>
<gene>
    <name evidence="1" type="ORF">SAG0136_01200</name>
</gene>
<comment type="caution">
    <text evidence="1">The sequence shown here is derived from an EMBL/GenBank/DDBJ whole genome shotgun (WGS) entry which is preliminary data.</text>
</comment>
<evidence type="ECO:0000313" key="1">
    <source>
        <dbReference type="EMBL" id="ESV53899.1"/>
    </source>
</evidence>
<protein>
    <submittedName>
        <fullName evidence="1">Uncharacterized protein</fullName>
    </submittedName>
</protein>